<feature type="transmembrane region" description="Helical" evidence="1">
    <location>
        <begin position="21"/>
        <end position="44"/>
    </location>
</feature>
<protein>
    <recommendedName>
        <fullName evidence="4">PH domain-containing protein</fullName>
    </recommendedName>
</protein>
<keyword evidence="1" id="KW-0472">Membrane</keyword>
<organism evidence="2 3">
    <name type="scientific">Corynebacterium stercoris</name>
    <dbReference type="NCBI Taxonomy" id="2943490"/>
    <lineage>
        <taxon>Bacteria</taxon>
        <taxon>Bacillati</taxon>
        <taxon>Actinomycetota</taxon>
        <taxon>Actinomycetes</taxon>
        <taxon>Mycobacteriales</taxon>
        <taxon>Corynebacteriaceae</taxon>
        <taxon>Corynebacterium</taxon>
    </lineage>
</organism>
<name>A0ABT1G1X2_9CORY</name>
<evidence type="ECO:0000313" key="2">
    <source>
        <dbReference type="EMBL" id="MCP1387990.1"/>
    </source>
</evidence>
<reference evidence="2" key="1">
    <citation type="submission" date="2022-05" db="EMBL/GenBank/DDBJ databases">
        <title>Corynebacterium sp. TA-R-1 sp. nov., isolated from human feces.</title>
        <authorList>
            <person name="Shamsuzzaman M."/>
            <person name="Dahal R.H."/>
        </authorList>
    </citation>
    <scope>NUCLEOTIDE SEQUENCE</scope>
    <source>
        <strain evidence="2">TA-R-1</strain>
    </source>
</reference>
<evidence type="ECO:0000313" key="3">
    <source>
        <dbReference type="Proteomes" id="UP001204000"/>
    </source>
</evidence>
<dbReference type="EMBL" id="JAMFTQ010000007">
    <property type="protein sequence ID" value="MCP1387990.1"/>
    <property type="molecule type" value="Genomic_DNA"/>
</dbReference>
<feature type="transmembrane region" description="Helical" evidence="1">
    <location>
        <begin position="56"/>
        <end position="75"/>
    </location>
</feature>
<evidence type="ECO:0000256" key="1">
    <source>
        <dbReference type="SAM" id="Phobius"/>
    </source>
</evidence>
<dbReference type="Proteomes" id="UP001204000">
    <property type="component" value="Unassembled WGS sequence"/>
</dbReference>
<proteinExistence type="predicted"/>
<evidence type="ECO:0008006" key="4">
    <source>
        <dbReference type="Google" id="ProtNLM"/>
    </source>
</evidence>
<comment type="caution">
    <text evidence="2">The sequence shown here is derived from an EMBL/GenBank/DDBJ whole genome shotgun (WGS) entry which is preliminary data.</text>
</comment>
<sequence>MARKPAFALGEGEVVLADVAAPLSTLIFPLLELIVITGVAWIAVGWMDVTPGVDAVVRNAVVAAWAVIAAWRFGVPVVRSRRRRFVVTDHRILARGRAGGVDSIPHRQIHSARRERGGITVAIYGYERPIHFEQVGKSRAIERVIGEQLAYRR</sequence>
<gene>
    <name evidence="2" type="ORF">M5J20_07275</name>
</gene>
<keyword evidence="1" id="KW-0812">Transmembrane</keyword>
<keyword evidence="3" id="KW-1185">Reference proteome</keyword>
<dbReference type="RefSeq" id="WP_253578009.1">
    <property type="nucleotide sequence ID" value="NZ_JAMFTQ010000007.1"/>
</dbReference>
<accession>A0ABT1G1X2</accession>
<keyword evidence="1" id="KW-1133">Transmembrane helix</keyword>